<sequence>MKDSYEKSHNLYKYLDVEGARKTLIGQSFLYSVPEEFNDPFDCDLKIPMTGEANDLKIFSNQISKWLSGQSSPFNNPSDSEMKTHICNEWQRLRNLNRKERLKELSSNKKTVEAKWINYLKKMISSQLEHYQTMSKRGRVLCLSSCNDNILMWSHYADHHKGIVIEVQPTSKVPNLISLAQRVSYENEFPKPLSYKKFAESWLTWDEKVIAKSSENLYKSFVLTKSNDWGYENEWRIIHSLREEDDSRCGAVLIPFKSEVIKSVYFGCRTSDLDKKSIKLILNQMHPHVKMYEMQKSESNFSLIPKIVNCTVAAVA</sequence>
<accession>A0ABX2ZXQ7</accession>
<gene>
    <name evidence="1" type="ORF">BGC07_16430</name>
</gene>
<comment type="caution">
    <text evidence="1">The sequence shown here is derived from an EMBL/GenBank/DDBJ whole genome shotgun (WGS) entry which is preliminary data.</text>
</comment>
<reference evidence="1 2" key="1">
    <citation type="submission" date="2016-08" db="EMBL/GenBank/DDBJ databases">
        <title>Draft genome sequence of Candidatus Piscirickettsia litoralis, from seawater.</title>
        <authorList>
            <person name="Wan X."/>
            <person name="Lee A.J."/>
            <person name="Hou S."/>
            <person name="Donachie S.P."/>
        </authorList>
    </citation>
    <scope>NUCLEOTIDE SEQUENCE [LARGE SCALE GENOMIC DNA]</scope>
    <source>
        <strain evidence="1 2">Y2</strain>
    </source>
</reference>
<dbReference type="EMBL" id="MDTU01000003">
    <property type="protein sequence ID" value="ODN41357.1"/>
    <property type="molecule type" value="Genomic_DNA"/>
</dbReference>
<organism evidence="1 2">
    <name type="scientific">Piscirickettsia litoralis</name>
    <dbReference type="NCBI Taxonomy" id="1891921"/>
    <lineage>
        <taxon>Bacteria</taxon>
        <taxon>Pseudomonadati</taxon>
        <taxon>Pseudomonadota</taxon>
        <taxon>Gammaproteobacteria</taxon>
        <taxon>Thiotrichales</taxon>
        <taxon>Piscirickettsiaceae</taxon>
        <taxon>Piscirickettsia</taxon>
    </lineage>
</organism>
<keyword evidence="2" id="KW-1185">Reference proteome</keyword>
<dbReference type="Pfam" id="PF11185">
    <property type="entry name" value="DUF2971"/>
    <property type="match status" value="1"/>
</dbReference>
<protein>
    <recommendedName>
        <fullName evidence="3">DUF2971 domain-containing protein</fullName>
    </recommendedName>
</protein>
<name>A0ABX2ZXQ7_9GAMM</name>
<evidence type="ECO:0000313" key="1">
    <source>
        <dbReference type="EMBL" id="ODN41357.1"/>
    </source>
</evidence>
<dbReference type="InterPro" id="IPR021352">
    <property type="entry name" value="DUF2971"/>
</dbReference>
<evidence type="ECO:0008006" key="3">
    <source>
        <dbReference type="Google" id="ProtNLM"/>
    </source>
</evidence>
<dbReference type="Proteomes" id="UP000094329">
    <property type="component" value="Unassembled WGS sequence"/>
</dbReference>
<proteinExistence type="predicted"/>
<evidence type="ECO:0000313" key="2">
    <source>
        <dbReference type="Proteomes" id="UP000094329"/>
    </source>
</evidence>
<dbReference type="RefSeq" id="WP_069314150.1">
    <property type="nucleotide sequence ID" value="NZ_MDTU01000003.1"/>
</dbReference>